<dbReference type="Proteomes" id="UP001206925">
    <property type="component" value="Unassembled WGS sequence"/>
</dbReference>
<dbReference type="InterPro" id="IPR001128">
    <property type="entry name" value="Cyt_P450"/>
</dbReference>
<dbReference type="PANTHER" id="PTHR47953:SF16">
    <property type="entry name" value="CYTOCHROME P450 71D8"/>
    <property type="match status" value="1"/>
</dbReference>
<proteinExistence type="inferred from homology"/>
<organism evidence="7 8">
    <name type="scientific">Ambrosia artemisiifolia</name>
    <name type="common">Common ragweed</name>
    <dbReference type="NCBI Taxonomy" id="4212"/>
    <lineage>
        <taxon>Eukaryota</taxon>
        <taxon>Viridiplantae</taxon>
        <taxon>Streptophyta</taxon>
        <taxon>Embryophyta</taxon>
        <taxon>Tracheophyta</taxon>
        <taxon>Spermatophyta</taxon>
        <taxon>Magnoliopsida</taxon>
        <taxon>eudicotyledons</taxon>
        <taxon>Gunneridae</taxon>
        <taxon>Pentapetalae</taxon>
        <taxon>asterids</taxon>
        <taxon>campanulids</taxon>
        <taxon>Asterales</taxon>
        <taxon>Asteraceae</taxon>
        <taxon>Asteroideae</taxon>
        <taxon>Heliantheae alliance</taxon>
        <taxon>Heliantheae</taxon>
        <taxon>Ambrosia</taxon>
    </lineage>
</organism>
<dbReference type="EMBL" id="JAMZMK010008714">
    <property type="protein sequence ID" value="KAI7738843.1"/>
    <property type="molecule type" value="Genomic_DNA"/>
</dbReference>
<keyword evidence="6" id="KW-0503">Monooxygenase</keyword>
<accession>A0AAD5CBA9</accession>
<dbReference type="InterPro" id="IPR036396">
    <property type="entry name" value="Cyt_P450_sf"/>
</dbReference>
<keyword evidence="3" id="KW-0479">Metal-binding</keyword>
<dbReference type="Gene3D" id="1.10.630.10">
    <property type="entry name" value="Cytochrome P450"/>
    <property type="match status" value="1"/>
</dbReference>
<comment type="caution">
    <text evidence="7">The sequence shown here is derived from an EMBL/GenBank/DDBJ whole genome shotgun (WGS) entry which is preliminary data.</text>
</comment>
<dbReference type="GO" id="GO:0005506">
    <property type="term" value="F:iron ion binding"/>
    <property type="evidence" value="ECO:0007669"/>
    <property type="project" value="InterPro"/>
</dbReference>
<evidence type="ECO:0000256" key="1">
    <source>
        <dbReference type="ARBA" id="ARBA00010617"/>
    </source>
</evidence>
<keyword evidence="8" id="KW-1185">Reference proteome</keyword>
<dbReference type="AlphaFoldDB" id="A0AAD5CBA9"/>
<dbReference type="GO" id="GO:0004497">
    <property type="term" value="F:monooxygenase activity"/>
    <property type="evidence" value="ECO:0007669"/>
    <property type="project" value="UniProtKB-KW"/>
</dbReference>
<keyword evidence="5" id="KW-0408">Iron</keyword>
<gene>
    <name evidence="7" type="ORF">M8C21_011724</name>
</gene>
<dbReference type="InterPro" id="IPR052306">
    <property type="entry name" value="CYP450_71D"/>
</dbReference>
<reference evidence="7" key="1">
    <citation type="submission" date="2022-06" db="EMBL/GenBank/DDBJ databases">
        <title>Uncovering the hologenomic basis of an extraordinary plant invasion.</title>
        <authorList>
            <person name="Bieker V.C."/>
            <person name="Martin M.D."/>
            <person name="Gilbert T."/>
            <person name="Hodgins K."/>
            <person name="Battlay P."/>
            <person name="Petersen B."/>
            <person name="Wilson J."/>
        </authorList>
    </citation>
    <scope>NUCLEOTIDE SEQUENCE</scope>
    <source>
        <strain evidence="7">AA19_3_7</strain>
        <tissue evidence="7">Leaf</tissue>
    </source>
</reference>
<evidence type="ECO:0000256" key="6">
    <source>
        <dbReference type="ARBA" id="ARBA00023033"/>
    </source>
</evidence>
<dbReference type="InterPro" id="IPR002401">
    <property type="entry name" value="Cyt_P450_E_grp-I"/>
</dbReference>
<evidence type="ECO:0000256" key="3">
    <source>
        <dbReference type="ARBA" id="ARBA00022723"/>
    </source>
</evidence>
<dbReference type="PANTHER" id="PTHR47953">
    <property type="entry name" value="OS08G0105600 PROTEIN"/>
    <property type="match status" value="1"/>
</dbReference>
<evidence type="ECO:0000313" key="8">
    <source>
        <dbReference type="Proteomes" id="UP001206925"/>
    </source>
</evidence>
<dbReference type="PRINTS" id="PR00463">
    <property type="entry name" value="EP450I"/>
</dbReference>
<sequence length="194" mass="22348">MRKICILELLSAKKVRSFESVRDQESWNLVETMVNIEGAVAIILTKKIFTMMNVVVSRVAVGTKCKDQAMLIELIKQIEVLSGGFDVFDLFPSFKVLHLNMFIAGTDTSSVITEWAMFELMINPRVMHKLQGEIRRVLNGKKKVYESDIKDLDYLRLMINGTLRLHPHVPLIPREYRAKCEICGYNHQCMENRA</sequence>
<evidence type="ECO:0000256" key="4">
    <source>
        <dbReference type="ARBA" id="ARBA00023002"/>
    </source>
</evidence>
<evidence type="ECO:0000313" key="7">
    <source>
        <dbReference type="EMBL" id="KAI7738843.1"/>
    </source>
</evidence>
<name>A0AAD5CBA9_AMBAR</name>
<keyword evidence="4" id="KW-0560">Oxidoreductase</keyword>
<keyword evidence="2" id="KW-0349">Heme</keyword>
<dbReference type="SUPFAM" id="SSF48264">
    <property type="entry name" value="Cytochrome P450"/>
    <property type="match status" value="1"/>
</dbReference>
<comment type="similarity">
    <text evidence="1">Belongs to the cytochrome P450 family.</text>
</comment>
<evidence type="ECO:0000256" key="2">
    <source>
        <dbReference type="ARBA" id="ARBA00022617"/>
    </source>
</evidence>
<evidence type="ECO:0000256" key="5">
    <source>
        <dbReference type="ARBA" id="ARBA00023004"/>
    </source>
</evidence>
<dbReference type="GO" id="GO:0016705">
    <property type="term" value="F:oxidoreductase activity, acting on paired donors, with incorporation or reduction of molecular oxygen"/>
    <property type="evidence" value="ECO:0007669"/>
    <property type="project" value="InterPro"/>
</dbReference>
<dbReference type="GO" id="GO:0020037">
    <property type="term" value="F:heme binding"/>
    <property type="evidence" value="ECO:0007669"/>
    <property type="project" value="InterPro"/>
</dbReference>
<protein>
    <submittedName>
        <fullName evidence="7">Uncharacterized protein</fullName>
    </submittedName>
</protein>
<dbReference type="Pfam" id="PF00067">
    <property type="entry name" value="p450"/>
    <property type="match status" value="1"/>
</dbReference>